<organism evidence="2 3">
    <name type="scientific">Flavimaribacter sediminis</name>
    <dbReference type="NCBI Taxonomy" id="2865987"/>
    <lineage>
        <taxon>Bacteria</taxon>
        <taxon>Pseudomonadati</taxon>
        <taxon>Pseudomonadota</taxon>
        <taxon>Alphaproteobacteria</taxon>
        <taxon>Hyphomicrobiales</taxon>
        <taxon>Rhizobiaceae</taxon>
        <taxon>Flavimaribacter</taxon>
    </lineage>
</organism>
<evidence type="ECO:0000313" key="2">
    <source>
        <dbReference type="EMBL" id="MBW8640376.1"/>
    </source>
</evidence>
<dbReference type="Pfam" id="PF24880">
    <property type="entry name" value="DUF7738"/>
    <property type="match status" value="1"/>
</dbReference>
<protein>
    <recommendedName>
        <fullName evidence="1">DUF7738 domain-containing protein</fullName>
    </recommendedName>
</protein>
<name>A0AAE2ZQR0_9HYPH</name>
<proteinExistence type="predicted"/>
<dbReference type="InterPro" id="IPR056640">
    <property type="entry name" value="DUF7738"/>
</dbReference>
<dbReference type="AlphaFoldDB" id="A0AAE2ZQR0"/>
<evidence type="ECO:0000259" key="1">
    <source>
        <dbReference type="Pfam" id="PF24880"/>
    </source>
</evidence>
<evidence type="ECO:0000313" key="3">
    <source>
        <dbReference type="Proteomes" id="UP001196509"/>
    </source>
</evidence>
<sequence length="94" mass="10712">MKFDFHPYIGAGPLRFGMTAHEITRILGAPNTTEICREYPEQIGVSEYAYDEKGIFVYFSKDSGVDTISFTNNVINFAGMNLRTVPIRSLREWV</sequence>
<reference evidence="2" key="1">
    <citation type="submission" date="2021-08" db="EMBL/GenBank/DDBJ databases">
        <title>Hoeflea bacterium WL0058 sp. nov., isolated from the sediment.</title>
        <authorList>
            <person name="Wang L."/>
            <person name="Zhang D."/>
        </authorList>
    </citation>
    <scope>NUCLEOTIDE SEQUENCE</scope>
    <source>
        <strain evidence="2">WL0058</strain>
    </source>
</reference>
<dbReference type="EMBL" id="JAICBX010000006">
    <property type="protein sequence ID" value="MBW8640376.1"/>
    <property type="molecule type" value="Genomic_DNA"/>
</dbReference>
<accession>A0AAE2ZQR0</accession>
<gene>
    <name evidence="2" type="ORF">K1W69_24505</name>
</gene>
<comment type="caution">
    <text evidence="2">The sequence shown here is derived from an EMBL/GenBank/DDBJ whole genome shotgun (WGS) entry which is preliminary data.</text>
</comment>
<dbReference type="RefSeq" id="WP_220231107.1">
    <property type="nucleotide sequence ID" value="NZ_JAICBX010000006.1"/>
</dbReference>
<dbReference type="Proteomes" id="UP001196509">
    <property type="component" value="Unassembled WGS sequence"/>
</dbReference>
<feature type="domain" description="DUF7738" evidence="1">
    <location>
        <begin position="9"/>
        <end position="72"/>
    </location>
</feature>
<keyword evidence="3" id="KW-1185">Reference proteome</keyword>